<dbReference type="EMBL" id="MPUH01000903">
    <property type="protein sequence ID" value="OMJ72419.1"/>
    <property type="molecule type" value="Genomic_DNA"/>
</dbReference>
<keyword evidence="3" id="KW-1185">Reference proteome</keyword>
<reference evidence="2 3" key="1">
    <citation type="submission" date="2016-11" db="EMBL/GenBank/DDBJ databases">
        <title>The macronuclear genome of Stentor coeruleus: a giant cell with tiny introns.</title>
        <authorList>
            <person name="Slabodnick M."/>
            <person name="Ruby J.G."/>
            <person name="Reiff S.B."/>
            <person name="Swart E.C."/>
            <person name="Gosai S."/>
            <person name="Prabakaran S."/>
            <person name="Witkowska E."/>
            <person name="Larue G.E."/>
            <person name="Fisher S."/>
            <person name="Freeman R.M."/>
            <person name="Gunawardena J."/>
            <person name="Chu W."/>
            <person name="Stover N.A."/>
            <person name="Gregory B.D."/>
            <person name="Nowacki M."/>
            <person name="Derisi J."/>
            <person name="Roy S.W."/>
            <person name="Marshall W.F."/>
            <person name="Sood P."/>
        </authorList>
    </citation>
    <scope>NUCLEOTIDE SEQUENCE [LARGE SCALE GENOMIC DNA]</scope>
    <source>
        <strain evidence="2">WM001</strain>
    </source>
</reference>
<name>A0A1R2B6M3_9CILI</name>
<sequence>MTSIPIENDIASPKSDKIEDHSRRSDGGQDSYECPSHNSVYFCELKKERTSLSAAPIFQTDELYNSLLEFLRRKDFLESGYLERKFHKISKSLSELNQIREEKGFGPLRINYLEKFHIYFSLKSKTSISENELKHIKNWNEELELVDCIDDNMHKFIIKFIKALSMLIVKWKLFDIGKYMFRYKGRSLTVKVLNMTKINKQCMDADVFWMCFAIKHLPFLDFIEKNLVNYADLLIFSINRLFEFFEGNELDLTNTSLDIIPKWKILLGKKTSPAVMRLYNLIDALEKAYRAFEKHMIQEILKVVI</sequence>
<gene>
    <name evidence="2" type="ORF">SteCoe_29152</name>
</gene>
<comment type="caution">
    <text evidence="2">The sequence shown here is derived from an EMBL/GenBank/DDBJ whole genome shotgun (WGS) entry which is preliminary data.</text>
</comment>
<evidence type="ECO:0000313" key="2">
    <source>
        <dbReference type="EMBL" id="OMJ72419.1"/>
    </source>
</evidence>
<feature type="compositionally biased region" description="Basic and acidic residues" evidence="1">
    <location>
        <begin position="14"/>
        <end position="27"/>
    </location>
</feature>
<proteinExistence type="predicted"/>
<evidence type="ECO:0000256" key="1">
    <source>
        <dbReference type="SAM" id="MobiDB-lite"/>
    </source>
</evidence>
<evidence type="ECO:0000313" key="3">
    <source>
        <dbReference type="Proteomes" id="UP000187209"/>
    </source>
</evidence>
<dbReference type="AlphaFoldDB" id="A0A1R2B6M3"/>
<protein>
    <submittedName>
        <fullName evidence="2">Uncharacterized protein</fullName>
    </submittedName>
</protein>
<feature type="region of interest" description="Disordered" evidence="1">
    <location>
        <begin position="1"/>
        <end position="32"/>
    </location>
</feature>
<dbReference type="Proteomes" id="UP000187209">
    <property type="component" value="Unassembled WGS sequence"/>
</dbReference>
<accession>A0A1R2B6M3</accession>
<organism evidence="2 3">
    <name type="scientific">Stentor coeruleus</name>
    <dbReference type="NCBI Taxonomy" id="5963"/>
    <lineage>
        <taxon>Eukaryota</taxon>
        <taxon>Sar</taxon>
        <taxon>Alveolata</taxon>
        <taxon>Ciliophora</taxon>
        <taxon>Postciliodesmatophora</taxon>
        <taxon>Heterotrichea</taxon>
        <taxon>Heterotrichida</taxon>
        <taxon>Stentoridae</taxon>
        <taxon>Stentor</taxon>
    </lineage>
</organism>